<gene>
    <name evidence="10" type="ORF">DPCES_4796</name>
</gene>
<dbReference type="SFLD" id="SFLDG01123">
    <property type="entry name" value="methyltransferase_(Class_B)"/>
    <property type="match status" value="1"/>
</dbReference>
<dbReference type="EMBL" id="LK996017">
    <property type="protein sequence ID" value="CDX04682.1"/>
    <property type="molecule type" value="Genomic_DNA"/>
</dbReference>
<dbReference type="InterPro" id="IPR006638">
    <property type="entry name" value="Elp3/MiaA/NifB-like_rSAM"/>
</dbReference>
<dbReference type="SUPFAM" id="SSF52242">
    <property type="entry name" value="Cobalamin (vitamin B12)-binding domain"/>
    <property type="match status" value="1"/>
</dbReference>
<reference evidence="10" key="1">
    <citation type="submission" date="2014-07" db="EMBL/GenBank/DDBJ databases">
        <authorList>
            <person name="Hornung V.Bastian."/>
        </authorList>
    </citation>
    <scope>NUCLEOTIDE SEQUENCE</scope>
    <source>
        <strain evidence="10">PCE-S</strain>
    </source>
</reference>
<keyword evidence="4" id="KW-0949">S-adenosyl-L-methionine</keyword>
<keyword evidence="2" id="KW-0489">Methyltransferase</keyword>
<evidence type="ECO:0000256" key="6">
    <source>
        <dbReference type="ARBA" id="ARBA00023004"/>
    </source>
</evidence>
<proteinExistence type="predicted"/>
<evidence type="ECO:0000256" key="5">
    <source>
        <dbReference type="ARBA" id="ARBA00022723"/>
    </source>
</evidence>
<dbReference type="EC" id="2.-.-.-" evidence="10"/>
<dbReference type="Pfam" id="PF04055">
    <property type="entry name" value="Radical_SAM"/>
    <property type="match status" value="1"/>
</dbReference>
<dbReference type="PROSITE" id="PS51918">
    <property type="entry name" value="RADICAL_SAM"/>
    <property type="match status" value="1"/>
</dbReference>
<dbReference type="Gene3D" id="3.40.50.280">
    <property type="entry name" value="Cobalamin-binding domain"/>
    <property type="match status" value="1"/>
</dbReference>
<dbReference type="SMART" id="SM00729">
    <property type="entry name" value="Elp3"/>
    <property type="match status" value="1"/>
</dbReference>
<protein>
    <submittedName>
        <fullName evidence="10">B12 binding domain protein</fullName>
        <ecNumber evidence="10">2.-.-.-</ecNumber>
    </submittedName>
</protein>
<keyword evidence="6" id="KW-0408">Iron</keyword>
<evidence type="ECO:0000256" key="2">
    <source>
        <dbReference type="ARBA" id="ARBA00022603"/>
    </source>
</evidence>
<keyword evidence="5" id="KW-0479">Metal-binding</keyword>
<dbReference type="InterPro" id="IPR058240">
    <property type="entry name" value="rSAM_sf"/>
</dbReference>
<dbReference type="GO" id="GO:0031419">
    <property type="term" value="F:cobalamin binding"/>
    <property type="evidence" value="ECO:0007669"/>
    <property type="project" value="InterPro"/>
</dbReference>
<dbReference type="GO" id="GO:0051539">
    <property type="term" value="F:4 iron, 4 sulfur cluster binding"/>
    <property type="evidence" value="ECO:0007669"/>
    <property type="project" value="UniProtKB-KW"/>
</dbReference>
<dbReference type="InterPro" id="IPR051198">
    <property type="entry name" value="BchE-like"/>
</dbReference>
<evidence type="ECO:0000259" key="8">
    <source>
        <dbReference type="PROSITE" id="PS51332"/>
    </source>
</evidence>
<evidence type="ECO:0000259" key="9">
    <source>
        <dbReference type="PROSITE" id="PS51918"/>
    </source>
</evidence>
<evidence type="ECO:0000256" key="3">
    <source>
        <dbReference type="ARBA" id="ARBA00022679"/>
    </source>
</evidence>
<dbReference type="PATRIC" id="fig|49338.4.peg.5160"/>
<feature type="domain" description="Radical SAM core" evidence="9">
    <location>
        <begin position="180"/>
        <end position="402"/>
    </location>
</feature>
<dbReference type="SFLD" id="SFLDG01082">
    <property type="entry name" value="B12-binding_domain_containing"/>
    <property type="match status" value="1"/>
</dbReference>
<feature type="domain" description="B12-binding" evidence="8">
    <location>
        <begin position="8"/>
        <end position="136"/>
    </location>
</feature>
<sequence>MKVLLIQPPSSTAFMDKVYMYEPLGLEYLGAGLQEDGHEVLLLDARLEPDFEKAFHSFQPDIVGITGYTNHLNIVKAIAARFKEINPDVFIIVGGHHATVKPADYNDQAIDLIVIGEGVFTLRQILKHKESRLPFEDIPGLAIPGAVMKFTAERPYTPLDDLPFPDRSLTARYRNHYFSDWMKPIASIRTSLGCFGRCNFCALWSITNGKYLQRNPERIVAELQGIREEIVFFCDDESMCDTRRMDQLADLIQEAGIRKKYFLYGRVDTIVKHPELFAKWKNIGLIQVFVGFESFSDERLQGLNKNITVAQQEEAVKILNDLNIDIYASFVIDPSFTRQEFDQLIAYTRKLNIAYAALSVLTPLPGTALYEQNKDRLLTHDPKFFDFMHTVLPTALPLQQFYNEYARTLMNATPIPRYFKFIAKFDRKRRMSTMKELYGVVGDVRKGYQWHQAKES</sequence>
<dbReference type="CDD" id="cd02068">
    <property type="entry name" value="radical_SAM_B12_BD"/>
    <property type="match status" value="1"/>
</dbReference>
<dbReference type="GO" id="GO:0046872">
    <property type="term" value="F:metal ion binding"/>
    <property type="evidence" value="ECO:0007669"/>
    <property type="project" value="UniProtKB-KW"/>
</dbReference>
<accession>A0A098B8H7</accession>
<keyword evidence="7" id="KW-0411">Iron-sulfur</keyword>
<evidence type="ECO:0000313" key="10">
    <source>
        <dbReference type="EMBL" id="CDX04682.1"/>
    </source>
</evidence>
<dbReference type="Pfam" id="PF02310">
    <property type="entry name" value="B12-binding"/>
    <property type="match status" value="1"/>
</dbReference>
<name>A0A098B8H7_DESHA</name>
<dbReference type="GO" id="GO:0016740">
    <property type="term" value="F:transferase activity"/>
    <property type="evidence" value="ECO:0007669"/>
    <property type="project" value="UniProtKB-KW"/>
</dbReference>
<dbReference type="SUPFAM" id="SSF102114">
    <property type="entry name" value="Radical SAM enzymes"/>
    <property type="match status" value="1"/>
</dbReference>
<dbReference type="PROSITE" id="PS51332">
    <property type="entry name" value="B12_BINDING"/>
    <property type="match status" value="1"/>
</dbReference>
<evidence type="ECO:0000256" key="7">
    <source>
        <dbReference type="ARBA" id="ARBA00023014"/>
    </source>
</evidence>
<dbReference type="InterPro" id="IPR034466">
    <property type="entry name" value="Methyltransferase_Class_B"/>
</dbReference>
<keyword evidence="3 10" id="KW-0808">Transferase</keyword>
<dbReference type="InterPro" id="IPR006158">
    <property type="entry name" value="Cobalamin-bd"/>
</dbReference>
<evidence type="ECO:0000256" key="1">
    <source>
        <dbReference type="ARBA" id="ARBA00001966"/>
    </source>
</evidence>
<organism evidence="10">
    <name type="scientific">Desulfitobacterium hafniense</name>
    <name type="common">Desulfitobacterium frappieri</name>
    <dbReference type="NCBI Taxonomy" id="49338"/>
    <lineage>
        <taxon>Bacteria</taxon>
        <taxon>Bacillati</taxon>
        <taxon>Bacillota</taxon>
        <taxon>Clostridia</taxon>
        <taxon>Eubacteriales</taxon>
        <taxon>Desulfitobacteriaceae</taxon>
        <taxon>Desulfitobacterium</taxon>
    </lineage>
</organism>
<dbReference type="PANTHER" id="PTHR43409:SF7">
    <property type="entry name" value="BLL1977 PROTEIN"/>
    <property type="match status" value="1"/>
</dbReference>
<evidence type="ECO:0000256" key="4">
    <source>
        <dbReference type="ARBA" id="ARBA00022691"/>
    </source>
</evidence>
<dbReference type="Gene3D" id="3.80.30.20">
    <property type="entry name" value="tm_1862 like domain"/>
    <property type="match status" value="1"/>
</dbReference>
<dbReference type="GO" id="GO:0005829">
    <property type="term" value="C:cytosol"/>
    <property type="evidence" value="ECO:0007669"/>
    <property type="project" value="TreeGrafter"/>
</dbReference>
<dbReference type="InterPro" id="IPR007197">
    <property type="entry name" value="rSAM"/>
</dbReference>
<dbReference type="InterPro" id="IPR036724">
    <property type="entry name" value="Cobalamin-bd_sf"/>
</dbReference>
<dbReference type="SFLD" id="SFLDS00029">
    <property type="entry name" value="Radical_SAM"/>
    <property type="match status" value="1"/>
</dbReference>
<dbReference type="AlphaFoldDB" id="A0A098B8H7"/>
<dbReference type="RefSeq" id="WP_208926425.1">
    <property type="nucleotide sequence ID" value="NZ_LK996017.1"/>
</dbReference>
<dbReference type="InterPro" id="IPR023404">
    <property type="entry name" value="rSAM_horseshoe"/>
</dbReference>
<comment type="cofactor">
    <cofactor evidence="1">
        <name>[4Fe-4S] cluster</name>
        <dbReference type="ChEBI" id="CHEBI:49883"/>
    </cofactor>
</comment>
<dbReference type="PANTHER" id="PTHR43409">
    <property type="entry name" value="ANAEROBIC MAGNESIUM-PROTOPORPHYRIN IX MONOMETHYL ESTER CYCLASE-RELATED"/>
    <property type="match status" value="1"/>
</dbReference>